<dbReference type="InterPro" id="IPR029058">
    <property type="entry name" value="AB_hydrolase_fold"/>
</dbReference>
<evidence type="ECO:0000313" key="5">
    <source>
        <dbReference type="Proteomes" id="UP000297318"/>
    </source>
</evidence>
<feature type="active site" description="Charge relay system" evidence="1">
    <location>
        <position position="272"/>
    </location>
</feature>
<evidence type="ECO:0000256" key="1">
    <source>
        <dbReference type="PIRSR" id="PIRSR639069-1"/>
    </source>
</evidence>
<dbReference type="GO" id="GO:0052689">
    <property type="term" value="F:carboxylic ester hydrolase activity"/>
    <property type="evidence" value="ECO:0007669"/>
    <property type="project" value="TreeGrafter"/>
</dbReference>
<evidence type="ECO:0000256" key="2">
    <source>
        <dbReference type="PIRSR" id="PIRSR639069-2"/>
    </source>
</evidence>
<dbReference type="PANTHER" id="PTHR40111:SF1">
    <property type="entry name" value="CEPHALOSPORIN-C DEACETYLASE"/>
    <property type="match status" value="1"/>
</dbReference>
<dbReference type="RefSeq" id="WP_135850763.1">
    <property type="nucleotide sequence ID" value="NZ_RHPJ01000004.1"/>
</dbReference>
<feature type="domain" description="Acetyl xylan esterase" evidence="3">
    <location>
        <begin position="1"/>
        <end position="320"/>
    </location>
</feature>
<dbReference type="EMBL" id="RHPJ01000004">
    <property type="protein sequence ID" value="TGO04173.1"/>
    <property type="molecule type" value="Genomic_DNA"/>
</dbReference>
<name>A0A4Z1E116_9MICO</name>
<dbReference type="AlphaFoldDB" id="A0A4Z1E116"/>
<keyword evidence="5" id="KW-1185">Reference proteome</keyword>
<sequence>MAHFDLPEDQLARYRPELDVPDDLEEFWSSTLAEARGFDVDVELTLVDTGLRAVDAYDVTFSGFGGHRIKGWYVRPVGDDVVPAVVEYVGYGGGRGLPHERLAWAAAGWGHLVMDNRGQGSTWGTGGSTPDPAPAGRGVGGFMTRGIDDPHDHFYRRLFTDGVRAVDAVRTVAGVDPERVAVLGGSQGGATALAVAGLVPGLLAAMPDVPFMSHLARAVVLTDAYPYREVADHLRTHRGAEARVMRTLSYLDVATLGRTASAPGLFSAALMDLTCPPSTVFAAFNHYGHPAGSEIDVYRFNGHEGGEQLRWARQRAFLADLLR</sequence>
<dbReference type="Gene3D" id="3.40.50.1820">
    <property type="entry name" value="alpha/beta hydrolase"/>
    <property type="match status" value="1"/>
</dbReference>
<accession>A0A4Z1E116</accession>
<protein>
    <submittedName>
        <fullName evidence="4">Acetyl xylan esterase</fullName>
    </submittedName>
</protein>
<dbReference type="PANTHER" id="PTHR40111">
    <property type="entry name" value="CEPHALOSPORIN-C DEACETYLASE"/>
    <property type="match status" value="1"/>
</dbReference>
<feature type="active site" description="Charge relay system" evidence="1">
    <location>
        <position position="303"/>
    </location>
</feature>
<feature type="binding site" evidence="2">
    <location>
        <position position="91"/>
    </location>
    <ligand>
        <name>substrate</name>
    </ligand>
</feature>
<dbReference type="InterPro" id="IPR039069">
    <property type="entry name" value="CE7"/>
</dbReference>
<reference evidence="4 5" key="1">
    <citation type="submission" date="2018-11" db="EMBL/GenBank/DDBJ databases">
        <title>Complete genome sequencing of the Actinobacteria Serinibacter sp. K3-2.</title>
        <authorList>
            <person name="Rakitin A.L."/>
            <person name="Beletsky A.V."/>
            <person name="Mardanov A.V."/>
            <person name="Ravin N.V."/>
            <person name="Gromova A.S."/>
            <person name="Filippova S.N."/>
            <person name="Gal'Chenko V.F."/>
        </authorList>
    </citation>
    <scope>NUCLEOTIDE SEQUENCE [LARGE SCALE GENOMIC DNA]</scope>
    <source>
        <strain evidence="4 5">K3-2</strain>
    </source>
</reference>
<dbReference type="Pfam" id="PF05448">
    <property type="entry name" value="AXE1"/>
    <property type="match status" value="1"/>
</dbReference>
<dbReference type="InterPro" id="IPR008391">
    <property type="entry name" value="AXE1_dom"/>
</dbReference>
<dbReference type="SUPFAM" id="SSF53474">
    <property type="entry name" value="alpha/beta-Hydrolases"/>
    <property type="match status" value="1"/>
</dbReference>
<evidence type="ECO:0000313" key="4">
    <source>
        <dbReference type="EMBL" id="TGO04173.1"/>
    </source>
</evidence>
<comment type="caution">
    <text evidence="4">The sequence shown here is derived from an EMBL/GenBank/DDBJ whole genome shotgun (WGS) entry which is preliminary data.</text>
</comment>
<dbReference type="OrthoDB" id="9770528at2"/>
<proteinExistence type="predicted"/>
<organism evidence="4 5">
    <name type="scientific">Serinibacter arcticus</name>
    <dbReference type="NCBI Taxonomy" id="1655435"/>
    <lineage>
        <taxon>Bacteria</taxon>
        <taxon>Bacillati</taxon>
        <taxon>Actinomycetota</taxon>
        <taxon>Actinomycetes</taxon>
        <taxon>Micrococcales</taxon>
        <taxon>Beutenbergiaceae</taxon>
        <taxon>Serinibacter</taxon>
    </lineage>
</organism>
<feature type="active site" description="Nucleophile" evidence="1">
    <location>
        <position position="186"/>
    </location>
</feature>
<gene>
    <name evidence="4" type="ORF">SERN_2764</name>
</gene>
<evidence type="ECO:0000259" key="3">
    <source>
        <dbReference type="Pfam" id="PF05448"/>
    </source>
</evidence>
<dbReference type="GO" id="GO:0005976">
    <property type="term" value="P:polysaccharide metabolic process"/>
    <property type="evidence" value="ECO:0007669"/>
    <property type="project" value="TreeGrafter"/>
</dbReference>
<dbReference type="Proteomes" id="UP000297318">
    <property type="component" value="Unassembled WGS sequence"/>
</dbReference>